<evidence type="ECO:0000313" key="2">
    <source>
        <dbReference type="EMBL" id="KAG0666882.1"/>
    </source>
</evidence>
<proteinExistence type="predicted"/>
<dbReference type="Proteomes" id="UP000777482">
    <property type="component" value="Unassembled WGS sequence"/>
</dbReference>
<dbReference type="EMBL" id="PUHQ01000003">
    <property type="protein sequence ID" value="KAG0666882.1"/>
    <property type="molecule type" value="Genomic_DNA"/>
</dbReference>
<gene>
    <name evidence="2" type="ORF">C6P46_003592</name>
</gene>
<accession>A0A9P7BA97</accession>
<organism evidence="2 3">
    <name type="scientific">Rhodotorula mucilaginosa</name>
    <name type="common">Yeast</name>
    <name type="synonym">Rhodotorula rubra</name>
    <dbReference type="NCBI Taxonomy" id="5537"/>
    <lineage>
        <taxon>Eukaryota</taxon>
        <taxon>Fungi</taxon>
        <taxon>Dikarya</taxon>
        <taxon>Basidiomycota</taxon>
        <taxon>Pucciniomycotina</taxon>
        <taxon>Microbotryomycetes</taxon>
        <taxon>Sporidiobolales</taxon>
        <taxon>Sporidiobolaceae</taxon>
        <taxon>Rhodotorula</taxon>
    </lineage>
</organism>
<dbReference type="AlphaFoldDB" id="A0A9P7BA97"/>
<protein>
    <submittedName>
        <fullName evidence="2">Uncharacterized protein</fullName>
    </submittedName>
</protein>
<feature type="region of interest" description="Disordered" evidence="1">
    <location>
        <begin position="52"/>
        <end position="78"/>
    </location>
</feature>
<feature type="region of interest" description="Disordered" evidence="1">
    <location>
        <begin position="90"/>
        <end position="132"/>
    </location>
</feature>
<reference evidence="2 3" key="1">
    <citation type="submission" date="2020-11" db="EMBL/GenBank/DDBJ databases">
        <title>Kefir isolates.</title>
        <authorList>
            <person name="Marcisauskas S."/>
            <person name="Kim Y."/>
            <person name="Blasche S."/>
        </authorList>
    </citation>
    <scope>NUCLEOTIDE SEQUENCE [LARGE SCALE GENOMIC DNA]</scope>
    <source>
        <strain evidence="2 3">KR</strain>
    </source>
</reference>
<name>A0A9P7BA97_RHOMI</name>
<sequence length="132" mass="14801">MVASKPEEHRPAWYTFVSNQFRHPDIGGGLRKRDVAAIEHLLRRGHKMVEHEDLSGSVRASTEMPTLDKELRQDSTEYSHTVASGVKLSRLGRPSFSPAPGCVYDSSRAPTGWSYRRRAHALTRGPPPPELQ</sequence>
<dbReference type="OrthoDB" id="273010at2759"/>
<feature type="compositionally biased region" description="Basic and acidic residues" evidence="1">
    <location>
        <begin position="66"/>
        <end position="77"/>
    </location>
</feature>
<keyword evidence="3" id="KW-1185">Reference proteome</keyword>
<comment type="caution">
    <text evidence="2">The sequence shown here is derived from an EMBL/GenBank/DDBJ whole genome shotgun (WGS) entry which is preliminary data.</text>
</comment>
<evidence type="ECO:0000256" key="1">
    <source>
        <dbReference type="SAM" id="MobiDB-lite"/>
    </source>
</evidence>
<evidence type="ECO:0000313" key="3">
    <source>
        <dbReference type="Proteomes" id="UP000777482"/>
    </source>
</evidence>